<feature type="chain" id="PRO_5019032732" evidence="1">
    <location>
        <begin position="18"/>
        <end position="195"/>
    </location>
</feature>
<evidence type="ECO:0000313" key="3">
    <source>
        <dbReference type="Proteomes" id="UP000287823"/>
    </source>
</evidence>
<dbReference type="Proteomes" id="UP000287823">
    <property type="component" value="Unassembled WGS sequence"/>
</dbReference>
<feature type="signal peptide" evidence="1">
    <location>
        <begin position="1"/>
        <end position="17"/>
    </location>
</feature>
<evidence type="ECO:0000313" key="2">
    <source>
        <dbReference type="EMBL" id="RUO34043.1"/>
    </source>
</evidence>
<accession>A0A432WJT2</accession>
<gene>
    <name evidence="2" type="ORF">CWE14_06250</name>
</gene>
<name>A0A432WJT2_9GAMM</name>
<reference evidence="2 3" key="1">
    <citation type="journal article" date="2011" name="Front. Microbiol.">
        <title>Genomic signatures of strain selection and enhancement in Bacillus atrophaeus var. globigii, a historical biowarfare simulant.</title>
        <authorList>
            <person name="Gibbons H.S."/>
            <person name="Broomall S.M."/>
            <person name="McNew L.A."/>
            <person name="Daligault H."/>
            <person name="Chapman C."/>
            <person name="Bruce D."/>
            <person name="Karavis M."/>
            <person name="Krepps M."/>
            <person name="McGregor P.A."/>
            <person name="Hong C."/>
            <person name="Park K.H."/>
            <person name="Akmal A."/>
            <person name="Feldman A."/>
            <person name="Lin J.S."/>
            <person name="Chang W.E."/>
            <person name="Higgs B.W."/>
            <person name="Demirev P."/>
            <person name="Lindquist J."/>
            <person name="Liem A."/>
            <person name="Fochler E."/>
            <person name="Read T.D."/>
            <person name="Tapia R."/>
            <person name="Johnson S."/>
            <person name="Bishop-Lilly K.A."/>
            <person name="Detter C."/>
            <person name="Han C."/>
            <person name="Sozhamannan S."/>
            <person name="Rosenzweig C.N."/>
            <person name="Skowronski E.W."/>
        </authorList>
    </citation>
    <scope>NUCLEOTIDE SEQUENCE [LARGE SCALE GENOMIC DNA]</scope>
    <source>
        <strain evidence="2 3">Y4G10-17</strain>
    </source>
</reference>
<keyword evidence="3" id="KW-1185">Reference proteome</keyword>
<keyword evidence="1" id="KW-0732">Signal</keyword>
<dbReference type="AlphaFoldDB" id="A0A432WJT2"/>
<dbReference type="EMBL" id="PIPO01000002">
    <property type="protein sequence ID" value="RUO34043.1"/>
    <property type="molecule type" value="Genomic_DNA"/>
</dbReference>
<organism evidence="2 3">
    <name type="scientific">Aliidiomarina soli</name>
    <dbReference type="NCBI Taxonomy" id="1928574"/>
    <lineage>
        <taxon>Bacteria</taxon>
        <taxon>Pseudomonadati</taxon>
        <taxon>Pseudomonadota</taxon>
        <taxon>Gammaproteobacteria</taxon>
        <taxon>Alteromonadales</taxon>
        <taxon>Idiomarinaceae</taxon>
        <taxon>Aliidiomarina</taxon>
    </lineage>
</organism>
<comment type="caution">
    <text evidence="2">The sequence shown here is derived from an EMBL/GenBank/DDBJ whole genome shotgun (WGS) entry which is preliminary data.</text>
</comment>
<proteinExistence type="predicted"/>
<evidence type="ECO:0000256" key="1">
    <source>
        <dbReference type="SAM" id="SignalP"/>
    </source>
</evidence>
<protein>
    <submittedName>
        <fullName evidence="2">Uncharacterized protein</fullName>
    </submittedName>
</protein>
<sequence length="195" mass="21414">MLSTPLISSLIAAFSVAATPTETIKQPGVQPEVQHVAVLATFADANASRVLETSYCEYVVEQNPGMSCTSLRSIGDGIDVNDGQAFVELAQQENADHLLFISWTGLSYQPNPAVLRFTEVSPERAHRAHFGISRNGCYINRYKNEFSLSLVSLHNQQLIQAGEIDTYGMEHTGVRNMSYSIARRIDDSVKVAALH</sequence>
<dbReference type="RefSeq" id="WP_126798580.1">
    <property type="nucleotide sequence ID" value="NZ_PIPO01000002.1"/>
</dbReference>